<reference evidence="2 3" key="1">
    <citation type="submission" date="2019-03" db="EMBL/GenBank/DDBJ databases">
        <authorList>
            <person name="Gaulin E."/>
            <person name="Dumas B."/>
        </authorList>
    </citation>
    <scope>NUCLEOTIDE SEQUENCE [LARGE SCALE GENOMIC DNA]</scope>
    <source>
        <strain evidence="2">CBS 568.67</strain>
    </source>
</reference>
<organism evidence="2 3">
    <name type="scientific">Aphanomyces stellatus</name>
    <dbReference type="NCBI Taxonomy" id="120398"/>
    <lineage>
        <taxon>Eukaryota</taxon>
        <taxon>Sar</taxon>
        <taxon>Stramenopiles</taxon>
        <taxon>Oomycota</taxon>
        <taxon>Saprolegniomycetes</taxon>
        <taxon>Saprolegniales</taxon>
        <taxon>Verrucalvaceae</taxon>
        <taxon>Aphanomyces</taxon>
    </lineage>
</organism>
<reference evidence="1" key="2">
    <citation type="submission" date="2019-06" db="EMBL/GenBank/DDBJ databases">
        <title>Genomics analysis of Aphanomyces spp. identifies a new class of oomycete effector associated with host adaptation.</title>
        <authorList>
            <person name="Gaulin E."/>
        </authorList>
    </citation>
    <scope>NUCLEOTIDE SEQUENCE</scope>
    <source>
        <strain evidence="1">CBS 578.67</strain>
    </source>
</reference>
<proteinExistence type="predicted"/>
<dbReference type="EMBL" id="CAADRA010005705">
    <property type="protein sequence ID" value="VFT92326.1"/>
    <property type="molecule type" value="Genomic_DNA"/>
</dbReference>
<dbReference type="AlphaFoldDB" id="A0A485L4A3"/>
<accession>A0A485L4A3</accession>
<dbReference type="Proteomes" id="UP000332933">
    <property type="component" value="Unassembled WGS sequence"/>
</dbReference>
<dbReference type="EMBL" id="VJMH01005684">
    <property type="protein sequence ID" value="KAF0693526.1"/>
    <property type="molecule type" value="Genomic_DNA"/>
</dbReference>
<evidence type="ECO:0000313" key="1">
    <source>
        <dbReference type="EMBL" id="KAF0693526.1"/>
    </source>
</evidence>
<evidence type="ECO:0000313" key="3">
    <source>
        <dbReference type="Proteomes" id="UP000332933"/>
    </source>
</evidence>
<dbReference type="OrthoDB" id="78934at2759"/>
<sequence>MGVQVQVKTPLVVFKTLDKWLPKKKELQQSEGTFADEIKQIKDILKDHDMQNNLLPLKFHRHVKPPVHPPKRLLTQKEVVSGKAIPFTKVMVKKERIALKAKQVSTNELMGLKTIFETEDYERMRKHQHAPPILMYK</sequence>
<protein>
    <submittedName>
        <fullName evidence="2">Aste57867_15524 protein</fullName>
    </submittedName>
</protein>
<keyword evidence="3" id="KW-1185">Reference proteome</keyword>
<name>A0A485L4A3_9STRA</name>
<evidence type="ECO:0000313" key="2">
    <source>
        <dbReference type="EMBL" id="VFT92326.1"/>
    </source>
</evidence>
<gene>
    <name evidence="2" type="primary">Aste57867_15524</name>
    <name evidence="1" type="ORF">As57867_015468</name>
    <name evidence="2" type="ORF">ASTE57867_15524</name>
</gene>